<dbReference type="PANTHER" id="PTHR30255:SF2">
    <property type="entry name" value="SINGLE-STRANDED-DNA-SPECIFIC EXONUCLEASE RECJ"/>
    <property type="match status" value="1"/>
</dbReference>
<dbReference type="PANTHER" id="PTHR30255">
    <property type="entry name" value="SINGLE-STRANDED-DNA-SPECIFIC EXONUCLEASE RECJ"/>
    <property type="match status" value="1"/>
</dbReference>
<accession>A0A1V0N1Z1</accession>
<name>A0A1V0N1Z1_9ARCH</name>
<dbReference type="STRING" id="74969.FAD_0246"/>
<dbReference type="SUPFAM" id="SSF64182">
    <property type="entry name" value="DHH phosphoesterases"/>
    <property type="match status" value="1"/>
</dbReference>
<proteinExistence type="predicted"/>
<feature type="domain" description="DHHA1" evidence="2">
    <location>
        <begin position="353"/>
        <end position="437"/>
    </location>
</feature>
<dbReference type="InterPro" id="IPR001667">
    <property type="entry name" value="DDH_dom"/>
</dbReference>
<feature type="domain" description="DDH" evidence="1">
    <location>
        <begin position="27"/>
        <end position="142"/>
    </location>
</feature>
<dbReference type="InterPro" id="IPR003156">
    <property type="entry name" value="DHHA1_dom"/>
</dbReference>
<keyword evidence="3" id="KW-0269">Exonuclease</keyword>
<dbReference type="GeneID" id="16025409"/>
<keyword evidence="4" id="KW-1185">Reference proteome</keyword>
<dbReference type="EMBL" id="CP015363">
    <property type="protein sequence ID" value="ARD84170.1"/>
    <property type="molecule type" value="Genomic_DNA"/>
</dbReference>
<dbReference type="Gene3D" id="3.10.310.30">
    <property type="match status" value="1"/>
</dbReference>
<dbReference type="Pfam" id="PF02272">
    <property type="entry name" value="DHHA1"/>
    <property type="match status" value="1"/>
</dbReference>
<dbReference type="InterPro" id="IPR051673">
    <property type="entry name" value="SSDNA_exonuclease_RecJ"/>
</dbReference>
<evidence type="ECO:0000259" key="1">
    <source>
        <dbReference type="Pfam" id="PF01368"/>
    </source>
</evidence>
<dbReference type="OrthoDB" id="36101at2157"/>
<evidence type="ECO:0000313" key="4">
    <source>
        <dbReference type="Proteomes" id="UP000192050"/>
    </source>
</evidence>
<dbReference type="KEGG" id="fai:FAD_0246"/>
<dbReference type="Gene3D" id="3.90.1640.30">
    <property type="match status" value="1"/>
</dbReference>
<evidence type="ECO:0000259" key="2">
    <source>
        <dbReference type="Pfam" id="PF02272"/>
    </source>
</evidence>
<dbReference type="AlphaFoldDB" id="A0A1V0N1Z1"/>
<dbReference type="InterPro" id="IPR038763">
    <property type="entry name" value="DHH_sf"/>
</dbReference>
<dbReference type="Proteomes" id="UP000192050">
    <property type="component" value="Chromosome"/>
</dbReference>
<protein>
    <submittedName>
        <fullName evidence="3">Single-stranded-DNA-specific exonuclease RecJ</fullName>
    </submittedName>
</protein>
<evidence type="ECO:0000313" key="3">
    <source>
        <dbReference type="EMBL" id="ARD84170.1"/>
    </source>
</evidence>
<reference evidence="3 4" key="1">
    <citation type="submission" date="2011-10" db="EMBL/GenBank/DDBJ databases">
        <title>Metabolic and evolutionary patterns in the extreme acidophile Ferroplasma acidiphilum.</title>
        <authorList>
            <person name="Golyshina O.V."/>
            <person name="Kozyavkin S.A."/>
            <person name="Tatusov R.L."/>
            <person name="Slesarev A.I."/>
            <person name="Golyshin P.N."/>
        </authorList>
    </citation>
    <scope>NUCLEOTIDE SEQUENCE [LARGE SCALE GENOMIC DNA]</scope>
    <source>
        <strain evidence="4">Y</strain>
    </source>
</reference>
<organism evidence="3 4">
    <name type="scientific">Ferroplasma acidiphilum</name>
    <dbReference type="NCBI Taxonomy" id="74969"/>
    <lineage>
        <taxon>Archaea</taxon>
        <taxon>Methanobacteriati</taxon>
        <taxon>Thermoplasmatota</taxon>
        <taxon>Thermoplasmata</taxon>
        <taxon>Thermoplasmatales</taxon>
        <taxon>Ferroplasmaceae</taxon>
        <taxon>Ferroplasma</taxon>
    </lineage>
</organism>
<keyword evidence="3" id="KW-0378">Hydrolase</keyword>
<dbReference type="GO" id="GO:0004527">
    <property type="term" value="F:exonuclease activity"/>
    <property type="evidence" value="ECO:0007669"/>
    <property type="project" value="UniProtKB-KW"/>
</dbReference>
<sequence>MIYDILGDSLFNILHQAGEKLKEEKYVRVLAHYDGDGVSSSIILLKALERLDIKYHLSYIKNLDNEGFRSLYEEEADSLNIIVDAGSSQIPAIADHSNFIILDHHFYNKTETSCININARDFGINGTRDACGATMAYIFALALDENNRDLFPFFMSGVMADKQDIGGLSGLNKDLYSEYNSYKTHHTLNLEGTISDAITYSIDPFFDGLTGHPDEVKKFLESNGIDPDKNIIDLTTDENKALGNRLALKILENNVGSDAIKYLEGDVLYFDNLGFSSKELNSIIDGNARIGLQSLPVQYFLGDNSAGNDMVANVKIFKTKLIDYIYRAKSDLKEEKYLRYFYAPESEMAGPIAGAIALYTVKPDKPVIGFNSGTDDVKISSRGSRYSVSRGLNLSEVMKTACAAAGGSGGGHDIAAGGVIPKGREKQFLDAANEMIKSQIKIF</sequence>
<dbReference type="RefSeq" id="WP_009887264.1">
    <property type="nucleotide sequence ID" value="NZ_CP015363.1"/>
</dbReference>
<gene>
    <name evidence="3" type="primary">recJ</name>
    <name evidence="3" type="ORF">FAD_0246</name>
</gene>
<dbReference type="Pfam" id="PF01368">
    <property type="entry name" value="DHH"/>
    <property type="match status" value="1"/>
</dbReference>
<keyword evidence="3" id="KW-0540">Nuclease</keyword>
<dbReference type="GO" id="GO:0003676">
    <property type="term" value="F:nucleic acid binding"/>
    <property type="evidence" value="ECO:0007669"/>
    <property type="project" value="InterPro"/>
</dbReference>